<sequence>LAFLGCQAKGCHLSSVERISWNDGQWKCESAPQSNSTEGKSCAAFSSLDESTGVIIGGFNGNDCLKTVDVVRFNSDKMCSTSLADLPFRLKNSVAVSLENGNILLFGGWDESRTMKTVFRLHFNEDHDSYEVTMEAILPYEIEAHGCAVHDGYVYIVGGCDGVSVVDSIIRYSIADRTMRWGLEFNGIIHYFSRILTKGKILVYVRRA</sequence>
<dbReference type="SUPFAM" id="SSF117281">
    <property type="entry name" value="Kelch motif"/>
    <property type="match status" value="1"/>
</dbReference>
<dbReference type="Proteomes" id="UP000252519">
    <property type="component" value="Unassembled WGS sequence"/>
</dbReference>
<dbReference type="InterPro" id="IPR006652">
    <property type="entry name" value="Kelch_1"/>
</dbReference>
<comment type="caution">
    <text evidence="3">The sequence shown here is derived from an EMBL/GenBank/DDBJ whole genome shotgun (WGS) entry which is preliminary data.</text>
</comment>
<gene>
    <name evidence="3" type="ORF">ANCCAN_26534</name>
</gene>
<name>A0A368F9X8_ANCCA</name>
<accession>A0A368F9X8</accession>
<dbReference type="OrthoDB" id="45365at2759"/>
<organism evidence="3 4">
    <name type="scientific">Ancylostoma caninum</name>
    <name type="common">Dog hookworm</name>
    <dbReference type="NCBI Taxonomy" id="29170"/>
    <lineage>
        <taxon>Eukaryota</taxon>
        <taxon>Metazoa</taxon>
        <taxon>Ecdysozoa</taxon>
        <taxon>Nematoda</taxon>
        <taxon>Chromadorea</taxon>
        <taxon>Rhabditida</taxon>
        <taxon>Rhabditina</taxon>
        <taxon>Rhabditomorpha</taxon>
        <taxon>Strongyloidea</taxon>
        <taxon>Ancylostomatidae</taxon>
        <taxon>Ancylostomatinae</taxon>
        <taxon>Ancylostoma</taxon>
    </lineage>
</organism>
<protein>
    <submittedName>
        <fullName evidence="3">Kelch repeat protein</fullName>
    </submittedName>
</protein>
<reference evidence="3 4" key="1">
    <citation type="submission" date="2014-10" db="EMBL/GenBank/DDBJ databases">
        <title>Draft genome of the hookworm Ancylostoma caninum.</title>
        <authorList>
            <person name="Mitreva M."/>
        </authorList>
    </citation>
    <scope>NUCLEOTIDE SEQUENCE [LARGE SCALE GENOMIC DNA]</scope>
    <source>
        <strain evidence="3 4">Baltimore</strain>
    </source>
</reference>
<dbReference type="EMBL" id="JOJR01003606">
    <property type="protein sequence ID" value="RCN27730.1"/>
    <property type="molecule type" value="Genomic_DNA"/>
</dbReference>
<evidence type="ECO:0000256" key="2">
    <source>
        <dbReference type="ARBA" id="ARBA00022737"/>
    </source>
</evidence>
<dbReference type="PANTHER" id="PTHR24412">
    <property type="entry name" value="KELCH PROTEIN"/>
    <property type="match status" value="1"/>
</dbReference>
<evidence type="ECO:0000256" key="1">
    <source>
        <dbReference type="ARBA" id="ARBA00022441"/>
    </source>
</evidence>
<dbReference type="Gene3D" id="2.120.10.80">
    <property type="entry name" value="Kelch-type beta propeller"/>
    <property type="match status" value="1"/>
</dbReference>
<dbReference type="Pfam" id="PF01344">
    <property type="entry name" value="Kelch_1"/>
    <property type="match status" value="1"/>
</dbReference>
<dbReference type="AlphaFoldDB" id="A0A368F9X8"/>
<evidence type="ECO:0000313" key="3">
    <source>
        <dbReference type="EMBL" id="RCN27730.1"/>
    </source>
</evidence>
<evidence type="ECO:0000313" key="4">
    <source>
        <dbReference type="Proteomes" id="UP000252519"/>
    </source>
</evidence>
<proteinExistence type="predicted"/>
<keyword evidence="4" id="KW-1185">Reference proteome</keyword>
<keyword evidence="1" id="KW-0880">Kelch repeat</keyword>
<dbReference type="InterPro" id="IPR015915">
    <property type="entry name" value="Kelch-typ_b-propeller"/>
</dbReference>
<keyword evidence="2" id="KW-0677">Repeat</keyword>
<dbReference type="PANTHER" id="PTHR24412:SF489">
    <property type="entry name" value="RING FINGER DOMAIN AND KELCH REPEAT-CONTAINING PROTEIN DDB_G0271372"/>
    <property type="match status" value="1"/>
</dbReference>
<feature type="non-terminal residue" evidence="3">
    <location>
        <position position="1"/>
    </location>
</feature>